<dbReference type="EMBL" id="JAVREJ010000009">
    <property type="protein sequence ID" value="MDT0350847.1"/>
    <property type="molecule type" value="Genomic_DNA"/>
</dbReference>
<proteinExistence type="predicted"/>
<dbReference type="NCBIfam" id="TIGR03967">
    <property type="entry name" value="mycofact_MftB"/>
    <property type="match status" value="1"/>
</dbReference>
<dbReference type="Pfam" id="PF26520">
    <property type="entry name" value="MftB_chaperone"/>
    <property type="match status" value="1"/>
</dbReference>
<dbReference type="RefSeq" id="WP_311556869.1">
    <property type="nucleotide sequence ID" value="NZ_JAVREJ010000009.1"/>
</dbReference>
<dbReference type="Proteomes" id="UP001183202">
    <property type="component" value="Unassembled WGS sequence"/>
</dbReference>
<reference evidence="2" key="1">
    <citation type="submission" date="2023-07" db="EMBL/GenBank/DDBJ databases">
        <title>30 novel species of actinomycetes from the DSMZ collection.</title>
        <authorList>
            <person name="Nouioui I."/>
        </authorList>
    </citation>
    <scope>NUCLEOTIDE SEQUENCE [LARGE SCALE GENOMIC DNA]</scope>
    <source>
        <strain evidence="2">DSM 45834</strain>
    </source>
</reference>
<name>A0ABU2NBA4_9PSEU</name>
<keyword evidence="2" id="KW-1185">Reference proteome</keyword>
<protein>
    <submittedName>
        <fullName evidence="1">Mycofactocin biosynthesis chaperone MftB</fullName>
    </submittedName>
</protein>
<accession>A0ABU2NBA4</accession>
<comment type="caution">
    <text evidence="1">The sequence shown here is derived from an EMBL/GenBank/DDBJ whole genome shotgun (WGS) entry which is preliminary data.</text>
</comment>
<sequence length="100" mass="10791">MRAGSTFDPARGYRCSPSVALRPEPFGALVYHFGTRRLSFLKTPQLVTVVSGLAEHPDVHSALDAADVDPAQRPAYLRALAGLADNGTIEPFSAEERELP</sequence>
<gene>
    <name evidence="1" type="primary">mftB</name>
    <name evidence="1" type="ORF">RM445_15045</name>
</gene>
<organism evidence="1 2">
    <name type="scientific">Pseudonocardia charpentierae</name>
    <dbReference type="NCBI Taxonomy" id="3075545"/>
    <lineage>
        <taxon>Bacteria</taxon>
        <taxon>Bacillati</taxon>
        <taxon>Actinomycetota</taxon>
        <taxon>Actinomycetes</taxon>
        <taxon>Pseudonocardiales</taxon>
        <taxon>Pseudonocardiaceae</taxon>
        <taxon>Pseudonocardia</taxon>
    </lineage>
</organism>
<evidence type="ECO:0000313" key="1">
    <source>
        <dbReference type="EMBL" id="MDT0350847.1"/>
    </source>
</evidence>
<evidence type="ECO:0000313" key="2">
    <source>
        <dbReference type="Proteomes" id="UP001183202"/>
    </source>
</evidence>
<dbReference type="InterPro" id="IPR023850">
    <property type="entry name" value="MftB"/>
</dbReference>